<evidence type="ECO:0000313" key="2">
    <source>
        <dbReference type="EMBL" id="AKN37331.1"/>
    </source>
</evidence>
<evidence type="ECO:0000256" key="1">
    <source>
        <dbReference type="SAM" id="Coils"/>
    </source>
</evidence>
<dbReference type="InterPro" id="IPR010906">
    <property type="entry name" value="Phage_lambda_Nu1_terminase-ssu"/>
</dbReference>
<dbReference type="AlphaFoldDB" id="A0A0H3ZUV8"/>
<protein>
    <submittedName>
        <fullName evidence="2">Phage DNA packaging</fullName>
    </submittedName>
</protein>
<dbReference type="InterPro" id="IPR036388">
    <property type="entry name" value="WH-like_DNA-bd_sf"/>
</dbReference>
<dbReference type="Pfam" id="PF07471">
    <property type="entry name" value="Phage_Nu1"/>
    <property type="match status" value="1"/>
</dbReference>
<accession>A0A0H3ZUV8</accession>
<name>A0A0H3ZUV8_9VIBR</name>
<reference evidence="2" key="1">
    <citation type="journal article" date="2015" name="MBio">
        <title>Eco-Evolutionary Dynamics of Episomes among Ecologically Cohesive Bacterial Populations.</title>
        <authorList>
            <person name="Xue H."/>
            <person name="Cordero O.X."/>
            <person name="Camas F.M."/>
            <person name="Trimble W."/>
            <person name="Meyer F."/>
            <person name="Guglielmini J."/>
            <person name="Rocha E.P."/>
            <person name="Polz M.F."/>
        </authorList>
    </citation>
    <scope>NUCLEOTIDE SEQUENCE</scope>
    <source>
        <strain evidence="2">1F_97</strain>
    </source>
</reference>
<feature type="coiled-coil region" evidence="1">
    <location>
        <begin position="75"/>
        <end position="107"/>
    </location>
</feature>
<sequence>MSKVNRNEFAELVGYSPKWVGTFIDEGMPHEGGGGRGKPMIIDTEAAIKWLIEREVKKQLGDVEVEDNTPKAGTKDGEELLLTKAKRRKAEVEAKKAEETVIDLQDVGQFLYAIATLYGNELNGLGARLAPEVASEDEPAKCKHVIDVECRRVRASTADSIREFVAEYRAKRSGYDASATDEERSRVGDE</sequence>
<dbReference type="Gene3D" id="1.10.10.10">
    <property type="entry name" value="Winged helix-like DNA-binding domain superfamily/Winged helix DNA-binding domain"/>
    <property type="match status" value="1"/>
</dbReference>
<keyword evidence="1" id="KW-0175">Coiled coil</keyword>
<dbReference type="EMBL" id="KP795532">
    <property type="protein sequence ID" value="AKN37331.1"/>
    <property type="molecule type" value="Genomic_DNA"/>
</dbReference>
<proteinExistence type="predicted"/>
<organism evidence="2">
    <name type="scientific">Vibrio sp. 1F_97</name>
    <dbReference type="NCBI Taxonomy" id="1652827"/>
    <lineage>
        <taxon>Bacteria</taxon>
        <taxon>Pseudomonadati</taxon>
        <taxon>Pseudomonadota</taxon>
        <taxon>Gammaproteobacteria</taxon>
        <taxon>Vibrionales</taxon>
        <taxon>Vibrionaceae</taxon>
        <taxon>Vibrio</taxon>
    </lineage>
</organism>